<name>A0ABU2KP90_9ACTN</name>
<dbReference type="RefSeq" id="WP_311543507.1">
    <property type="nucleotide sequence ID" value="NZ_JAVREK010000002.1"/>
</dbReference>
<sequence length="81" mass="9550">MAQALLRYNDERRWLRRAPERIGHLFPRLIDQAEYHRRLRTLAPQMFAAAMWLARAIPTRHEQLRLVDGTPVPCGASRTQM</sequence>
<dbReference type="Proteomes" id="UP001183226">
    <property type="component" value="Unassembled WGS sequence"/>
</dbReference>
<protein>
    <submittedName>
        <fullName evidence="1">Uncharacterized protein</fullName>
    </submittedName>
</protein>
<organism evidence="1 2">
    <name type="scientific">Streptomonospora wellingtoniae</name>
    <dbReference type="NCBI Taxonomy" id="3075544"/>
    <lineage>
        <taxon>Bacteria</taxon>
        <taxon>Bacillati</taxon>
        <taxon>Actinomycetota</taxon>
        <taxon>Actinomycetes</taxon>
        <taxon>Streptosporangiales</taxon>
        <taxon>Nocardiopsidaceae</taxon>
        <taxon>Streptomonospora</taxon>
    </lineage>
</organism>
<evidence type="ECO:0000313" key="1">
    <source>
        <dbReference type="EMBL" id="MDT0301082.1"/>
    </source>
</evidence>
<keyword evidence="2" id="KW-1185">Reference proteome</keyword>
<proteinExistence type="predicted"/>
<accession>A0ABU2KP90</accession>
<comment type="caution">
    <text evidence="1">The sequence shown here is derived from an EMBL/GenBank/DDBJ whole genome shotgun (WGS) entry which is preliminary data.</text>
</comment>
<gene>
    <name evidence="1" type="ORF">RM446_03035</name>
</gene>
<evidence type="ECO:0000313" key="2">
    <source>
        <dbReference type="Proteomes" id="UP001183226"/>
    </source>
</evidence>
<reference evidence="2" key="1">
    <citation type="submission" date="2023-07" db="EMBL/GenBank/DDBJ databases">
        <title>30 novel species of actinomycetes from the DSMZ collection.</title>
        <authorList>
            <person name="Nouioui I."/>
        </authorList>
    </citation>
    <scope>NUCLEOTIDE SEQUENCE [LARGE SCALE GENOMIC DNA]</scope>
    <source>
        <strain evidence="2">DSM 45055</strain>
    </source>
</reference>
<dbReference type="EMBL" id="JAVREK010000002">
    <property type="protein sequence ID" value="MDT0301082.1"/>
    <property type="molecule type" value="Genomic_DNA"/>
</dbReference>